<protein>
    <submittedName>
        <fullName evidence="2">Uncharacterized protein</fullName>
    </submittedName>
</protein>
<sequence length="119" mass="13589">MRQLWHHMNTQRRAHDVRENWDDEASGSRVHELDEKTCYCGRARLDEGGQQRCMSDDREELRGRDLQESSAIGGEAADAREHQGAGRGIAGRTKADSLVLRTREGQDGGQGWRRMEARR</sequence>
<accession>A0A3L6GB89</accession>
<evidence type="ECO:0000313" key="2">
    <source>
        <dbReference type="EMBL" id="PWZ45827.1"/>
    </source>
</evidence>
<dbReference type="AlphaFoldDB" id="A0A3L6GB89"/>
<feature type="compositionally biased region" description="Basic and acidic residues" evidence="1">
    <location>
        <begin position="49"/>
        <end position="67"/>
    </location>
</feature>
<dbReference type="Proteomes" id="UP000251960">
    <property type="component" value="Chromosome 10"/>
</dbReference>
<dbReference type="EMBL" id="NCVQ01000002">
    <property type="protein sequence ID" value="PWZ45827.1"/>
    <property type="molecule type" value="Genomic_DNA"/>
</dbReference>
<gene>
    <name evidence="2" type="ORF">Zm00014a_024493</name>
</gene>
<organism evidence="2">
    <name type="scientific">Zea mays</name>
    <name type="common">Maize</name>
    <dbReference type="NCBI Taxonomy" id="4577"/>
    <lineage>
        <taxon>Eukaryota</taxon>
        <taxon>Viridiplantae</taxon>
        <taxon>Streptophyta</taxon>
        <taxon>Embryophyta</taxon>
        <taxon>Tracheophyta</taxon>
        <taxon>Spermatophyta</taxon>
        <taxon>Magnoliopsida</taxon>
        <taxon>Liliopsida</taxon>
        <taxon>Poales</taxon>
        <taxon>Poaceae</taxon>
        <taxon>PACMAD clade</taxon>
        <taxon>Panicoideae</taxon>
        <taxon>Andropogonodae</taxon>
        <taxon>Andropogoneae</taxon>
        <taxon>Tripsacinae</taxon>
        <taxon>Zea</taxon>
    </lineage>
</organism>
<comment type="caution">
    <text evidence="2">The sequence shown here is derived from an EMBL/GenBank/DDBJ whole genome shotgun (WGS) entry which is preliminary data.</text>
</comment>
<evidence type="ECO:0000256" key="1">
    <source>
        <dbReference type="SAM" id="MobiDB-lite"/>
    </source>
</evidence>
<feature type="region of interest" description="Disordered" evidence="1">
    <location>
        <begin position="49"/>
        <end position="119"/>
    </location>
</feature>
<proteinExistence type="predicted"/>
<reference evidence="2" key="1">
    <citation type="journal article" date="2018" name="Nat. Genet.">
        <title>Extensive intraspecific gene order and gene structural variations between Mo17 and other maize genomes.</title>
        <authorList>
            <person name="Sun S."/>
            <person name="Zhou Y."/>
            <person name="Chen J."/>
            <person name="Shi J."/>
            <person name="Zhao H."/>
            <person name="Zhao H."/>
            <person name="Song W."/>
            <person name="Zhang M."/>
            <person name="Cui Y."/>
            <person name="Dong X."/>
            <person name="Liu H."/>
            <person name="Ma X."/>
            <person name="Jiao Y."/>
            <person name="Wang B."/>
            <person name="Wei X."/>
            <person name="Stein J.C."/>
            <person name="Glaubitz J.C."/>
            <person name="Lu F."/>
            <person name="Yu G."/>
            <person name="Liang C."/>
            <person name="Fengler K."/>
            <person name="Li B."/>
            <person name="Rafalski A."/>
            <person name="Schnable P.S."/>
            <person name="Ware D.H."/>
            <person name="Buckler E.S."/>
            <person name="Lai J."/>
        </authorList>
    </citation>
    <scope>NUCLEOTIDE SEQUENCE [LARGE SCALE GENOMIC DNA]</scope>
    <source>
        <tissue evidence="2">Seedling</tissue>
    </source>
</reference>
<name>A0A3L6GB89_MAIZE</name>